<gene>
    <name evidence="1" type="ORF">H0E87_016684</name>
</gene>
<proteinExistence type="predicted"/>
<comment type="caution">
    <text evidence="1">The sequence shown here is derived from an EMBL/GenBank/DDBJ whole genome shotgun (WGS) entry which is preliminary data.</text>
</comment>
<dbReference type="Proteomes" id="UP000807159">
    <property type="component" value="Chromosome 8"/>
</dbReference>
<accession>A0A8T2YA28</accession>
<evidence type="ECO:0000313" key="1">
    <source>
        <dbReference type="EMBL" id="KAH8502014.1"/>
    </source>
</evidence>
<protein>
    <submittedName>
        <fullName evidence="1">Uncharacterized protein</fullName>
    </submittedName>
</protein>
<evidence type="ECO:0000313" key="2">
    <source>
        <dbReference type="Proteomes" id="UP000807159"/>
    </source>
</evidence>
<organism evidence="1 2">
    <name type="scientific">Populus deltoides</name>
    <name type="common">Eastern poplar</name>
    <name type="synonym">Eastern cottonwood</name>
    <dbReference type="NCBI Taxonomy" id="3696"/>
    <lineage>
        <taxon>Eukaryota</taxon>
        <taxon>Viridiplantae</taxon>
        <taxon>Streptophyta</taxon>
        <taxon>Embryophyta</taxon>
        <taxon>Tracheophyta</taxon>
        <taxon>Spermatophyta</taxon>
        <taxon>Magnoliopsida</taxon>
        <taxon>eudicotyledons</taxon>
        <taxon>Gunneridae</taxon>
        <taxon>Pentapetalae</taxon>
        <taxon>rosids</taxon>
        <taxon>fabids</taxon>
        <taxon>Malpighiales</taxon>
        <taxon>Salicaceae</taxon>
        <taxon>Saliceae</taxon>
        <taxon>Populus</taxon>
    </lineage>
</organism>
<dbReference type="EMBL" id="JACEGQ020000008">
    <property type="protein sequence ID" value="KAH8502014.1"/>
    <property type="molecule type" value="Genomic_DNA"/>
</dbReference>
<reference evidence="1" key="1">
    <citation type="journal article" date="2021" name="J. Hered.">
        <title>Genome Assembly of Salicaceae Populus deltoides (Eastern Cottonwood) I-69 Based on Nanopore Sequencing and Hi-C Technologies.</title>
        <authorList>
            <person name="Bai S."/>
            <person name="Wu H."/>
            <person name="Zhang J."/>
            <person name="Pan Z."/>
            <person name="Zhao W."/>
            <person name="Li Z."/>
            <person name="Tong C."/>
        </authorList>
    </citation>
    <scope>NUCLEOTIDE SEQUENCE</scope>
    <source>
        <tissue evidence="1">Leaf</tissue>
    </source>
</reference>
<name>A0A8T2YA28_POPDE</name>
<sequence>MCGFMEYDDWYFVYRTDRGEGALIFSWTCEEKEGHVVNLRVVLCGQLHAFSVKADRGTAFLDVYAKSGYCISVGTAFLDVYVEEASCILKAVSFCLGNQSFMRRAWCCLLEGRKWGLIQSVYDINFGSFD</sequence>
<dbReference type="AlphaFoldDB" id="A0A8T2YA28"/>
<keyword evidence="2" id="KW-1185">Reference proteome</keyword>